<keyword evidence="3" id="KW-1185">Reference proteome</keyword>
<accession>A0A319E733</accession>
<dbReference type="STRING" id="1448320.A0A319E733"/>
<dbReference type="Pfam" id="PF09424">
    <property type="entry name" value="YqeY"/>
    <property type="match status" value="1"/>
</dbReference>
<keyword evidence="1" id="KW-0496">Mitochondrion</keyword>
<dbReference type="InterPro" id="IPR042184">
    <property type="entry name" value="YqeY/Aim41_N"/>
</dbReference>
<dbReference type="SUPFAM" id="SSF89095">
    <property type="entry name" value="GatB/YqeY motif"/>
    <property type="match status" value="1"/>
</dbReference>
<dbReference type="AlphaFoldDB" id="A0A319E733"/>
<gene>
    <name evidence="1" type="primary">AIM41</name>
    <name evidence="2" type="ORF">BO71DRAFT_396994</name>
</gene>
<reference evidence="2 3" key="1">
    <citation type="submission" date="2018-02" db="EMBL/GenBank/DDBJ databases">
        <title>The genomes of Aspergillus section Nigri reveals drivers in fungal speciation.</title>
        <authorList>
            <consortium name="DOE Joint Genome Institute"/>
            <person name="Vesth T.C."/>
            <person name="Nybo J."/>
            <person name="Theobald S."/>
            <person name="Brandl J."/>
            <person name="Frisvad J.C."/>
            <person name="Nielsen K.F."/>
            <person name="Lyhne E.K."/>
            <person name="Kogle M.E."/>
            <person name="Kuo A."/>
            <person name="Riley R."/>
            <person name="Clum A."/>
            <person name="Nolan M."/>
            <person name="Lipzen A."/>
            <person name="Salamov A."/>
            <person name="Henrissat B."/>
            <person name="Wiebenga A."/>
            <person name="De vries R.P."/>
            <person name="Grigoriev I.V."/>
            <person name="Mortensen U.H."/>
            <person name="Andersen M.R."/>
            <person name="Baker S.E."/>
        </authorList>
    </citation>
    <scope>NUCLEOTIDE SEQUENCE [LARGE SCALE GENOMIC DNA]</scope>
    <source>
        <strain evidence="2 3">CBS 707.79</strain>
    </source>
</reference>
<dbReference type="PANTHER" id="PTHR28055">
    <property type="entry name" value="ALTERED INHERITANCE OF MITOCHONDRIA PROTEIN 41, MITOCHONDRIAL"/>
    <property type="match status" value="1"/>
</dbReference>
<dbReference type="InterPro" id="IPR019004">
    <property type="entry name" value="YqeY/Aim41"/>
</dbReference>
<evidence type="ECO:0000256" key="1">
    <source>
        <dbReference type="RuleBase" id="RU365099"/>
    </source>
</evidence>
<dbReference type="Gene3D" id="1.10.1510.10">
    <property type="entry name" value="Uncharacterised protein YqeY/AIM41 PF09424, N-terminal domain"/>
    <property type="match status" value="1"/>
</dbReference>
<dbReference type="OrthoDB" id="538640at2759"/>
<dbReference type="PANTHER" id="PTHR28055:SF1">
    <property type="entry name" value="ALTERED INHERITANCE OF MITOCHONDRIA PROTEIN 41, MITOCHONDRIAL"/>
    <property type="match status" value="1"/>
</dbReference>
<dbReference type="Proteomes" id="UP000247810">
    <property type="component" value="Unassembled WGS sequence"/>
</dbReference>
<sequence length="185" mass="20079">MFQSLRLTPRLGLGLAVRQVRWNSTAPALPPLMATLRTDLKTAMRAKDKPRLNVLRALISETNNAAKTNSPIQTDLQLLSLIKKRIALSQEAIKEYEAENRADLTEGEQQHVAVLEEYGAQVETMSVDDIKTVVSQEVAKIKESGKKPDVGSLLRSLLGPGGALDGKPAERAEVAKIAKETVASA</sequence>
<name>A0A319E733_9EURO</name>
<dbReference type="VEuPathDB" id="FungiDB:BO71DRAFT_396994"/>
<evidence type="ECO:0000313" key="3">
    <source>
        <dbReference type="Proteomes" id="UP000247810"/>
    </source>
</evidence>
<dbReference type="EMBL" id="KZ825836">
    <property type="protein sequence ID" value="PYH96528.1"/>
    <property type="molecule type" value="Genomic_DNA"/>
</dbReference>
<protein>
    <recommendedName>
        <fullName evidence="1">Altered inheritance of mitochondria protein 41</fullName>
    </recommendedName>
</protein>
<dbReference type="InterPro" id="IPR003789">
    <property type="entry name" value="Asn/Gln_tRNA_amidoTrase-B-like"/>
</dbReference>
<dbReference type="GO" id="GO:0005739">
    <property type="term" value="C:mitochondrion"/>
    <property type="evidence" value="ECO:0007669"/>
    <property type="project" value="UniProtKB-SubCell"/>
</dbReference>
<evidence type="ECO:0000313" key="2">
    <source>
        <dbReference type="EMBL" id="PYH96528.1"/>
    </source>
</evidence>
<dbReference type="GO" id="GO:0016884">
    <property type="term" value="F:carbon-nitrogen ligase activity, with glutamine as amido-N-donor"/>
    <property type="evidence" value="ECO:0007669"/>
    <property type="project" value="UniProtKB-UniRule"/>
</dbReference>
<organism evidence="2 3">
    <name type="scientific">Aspergillus ellipticus CBS 707.79</name>
    <dbReference type="NCBI Taxonomy" id="1448320"/>
    <lineage>
        <taxon>Eukaryota</taxon>
        <taxon>Fungi</taxon>
        <taxon>Dikarya</taxon>
        <taxon>Ascomycota</taxon>
        <taxon>Pezizomycotina</taxon>
        <taxon>Eurotiomycetes</taxon>
        <taxon>Eurotiomycetidae</taxon>
        <taxon>Eurotiales</taxon>
        <taxon>Aspergillaceae</taxon>
        <taxon>Aspergillus</taxon>
        <taxon>Aspergillus subgen. Circumdati</taxon>
    </lineage>
</organism>
<comment type="similarity">
    <text evidence="1">Belongs to the AIM41 family.</text>
</comment>
<comment type="subcellular location">
    <subcellularLocation>
        <location evidence="1">Mitochondrion</location>
    </subcellularLocation>
</comment>
<proteinExistence type="inferred from homology"/>